<reference evidence="3" key="3">
    <citation type="submission" date="2025-08" db="UniProtKB">
        <authorList>
            <consortium name="Ensembl"/>
        </authorList>
    </citation>
    <scope>IDENTIFICATION</scope>
</reference>
<dbReference type="SUPFAM" id="SSF50249">
    <property type="entry name" value="Nucleic acid-binding proteins"/>
    <property type="match status" value="1"/>
</dbReference>
<evidence type="ECO:0000256" key="2">
    <source>
        <dbReference type="SAM" id="MobiDB-lite"/>
    </source>
</evidence>
<dbReference type="PANTHER" id="PTHR13356:SF0">
    <property type="entry name" value="SOSS COMPLEX SUBUNIT B HOMOLOG"/>
    <property type="match status" value="1"/>
</dbReference>
<dbReference type="Gene3D" id="2.40.50.140">
    <property type="entry name" value="Nucleic acid-binding proteins"/>
    <property type="match status" value="1"/>
</dbReference>
<dbReference type="GeneTree" id="ENSGT00940000155812"/>
<sequence>INYVKDLYPQAKNLQMKVIVLHVGNSYKTKDGNEVRSCKVADKTGSVNLSIWGDYGNHIQPGDILSLSRCYAVLFKSCLTLYVGKFGSLTKVGEFCMVFNEVPDISDQNPNSPNQKPPPTNNNN</sequence>
<evidence type="ECO:0008006" key="5">
    <source>
        <dbReference type="Google" id="ProtNLM"/>
    </source>
</evidence>
<dbReference type="EMBL" id="EAAA01002729">
    <property type="status" value="NOT_ANNOTATED_CDS"/>
    <property type="molecule type" value="Genomic_DNA"/>
</dbReference>
<proteinExistence type="predicted"/>
<dbReference type="OMA" id="YVEKPNM"/>
<dbReference type="GO" id="GO:0044818">
    <property type="term" value="P:mitotic G2/M transition checkpoint"/>
    <property type="evidence" value="ECO:0000318"/>
    <property type="project" value="GO_Central"/>
</dbReference>
<accession>H2Y1C3</accession>
<dbReference type="Proteomes" id="UP000008144">
    <property type="component" value="Chromosome 8"/>
</dbReference>
<evidence type="ECO:0000313" key="4">
    <source>
        <dbReference type="Proteomes" id="UP000008144"/>
    </source>
</evidence>
<organism evidence="3 4">
    <name type="scientific">Ciona intestinalis</name>
    <name type="common">Transparent sea squirt</name>
    <name type="synonym">Ascidia intestinalis</name>
    <dbReference type="NCBI Taxonomy" id="7719"/>
    <lineage>
        <taxon>Eukaryota</taxon>
        <taxon>Metazoa</taxon>
        <taxon>Chordata</taxon>
        <taxon>Tunicata</taxon>
        <taxon>Ascidiacea</taxon>
        <taxon>Phlebobranchia</taxon>
        <taxon>Cionidae</taxon>
        <taxon>Ciona</taxon>
    </lineage>
</organism>
<keyword evidence="4" id="KW-1185">Reference proteome</keyword>
<dbReference type="GO" id="GO:0000724">
    <property type="term" value="P:double-strand break repair via homologous recombination"/>
    <property type="evidence" value="ECO:0000318"/>
    <property type="project" value="GO_Central"/>
</dbReference>
<dbReference type="GO" id="GO:0010212">
    <property type="term" value="P:response to ionizing radiation"/>
    <property type="evidence" value="ECO:0000318"/>
    <property type="project" value="GO_Central"/>
</dbReference>
<dbReference type="InterPro" id="IPR012340">
    <property type="entry name" value="NA-bd_OB-fold"/>
</dbReference>
<reference evidence="3" key="2">
    <citation type="journal article" date="2008" name="Genome Biol.">
        <title>Improved genome assembly and evidence-based global gene model set for the chordate Ciona intestinalis: new insight into intron and operon populations.</title>
        <authorList>
            <person name="Satou Y."/>
            <person name="Mineta K."/>
            <person name="Ogasawara M."/>
            <person name="Sasakura Y."/>
            <person name="Shoguchi E."/>
            <person name="Ueno K."/>
            <person name="Yamada L."/>
            <person name="Matsumoto J."/>
            <person name="Wasserscheid J."/>
            <person name="Dewar K."/>
            <person name="Wiley G.B."/>
            <person name="Macmil S.L."/>
            <person name="Roe B.A."/>
            <person name="Zeller R.W."/>
            <person name="Hastings K.E."/>
            <person name="Lemaire P."/>
            <person name="Lindquist E."/>
            <person name="Endo T."/>
            <person name="Hotta K."/>
            <person name="Inaba K."/>
        </authorList>
    </citation>
    <scope>NUCLEOTIDE SEQUENCE [LARGE SCALE GENOMIC DNA]</scope>
    <source>
        <strain evidence="3">wild type</strain>
    </source>
</reference>
<dbReference type="GO" id="GO:0003677">
    <property type="term" value="F:DNA binding"/>
    <property type="evidence" value="ECO:0000318"/>
    <property type="project" value="GO_Central"/>
</dbReference>
<evidence type="ECO:0000313" key="3">
    <source>
        <dbReference type="Ensembl" id="ENSCINP00000035707.1"/>
    </source>
</evidence>
<protein>
    <recommendedName>
        <fullName evidence="5">OB domain-containing protein</fullName>
    </recommendedName>
</protein>
<keyword evidence="1" id="KW-0238">DNA-binding</keyword>
<dbReference type="CDD" id="cd04491">
    <property type="entry name" value="SoSSB_OBF"/>
    <property type="match status" value="1"/>
</dbReference>
<feature type="region of interest" description="Disordered" evidence="2">
    <location>
        <begin position="103"/>
        <end position="124"/>
    </location>
</feature>
<evidence type="ECO:0000256" key="1">
    <source>
        <dbReference type="ARBA" id="ARBA00023125"/>
    </source>
</evidence>
<reference evidence="3" key="4">
    <citation type="submission" date="2025-09" db="UniProtKB">
        <authorList>
            <consortium name="Ensembl"/>
        </authorList>
    </citation>
    <scope>IDENTIFICATION</scope>
</reference>
<dbReference type="STRING" id="7719.ENSCINP00000035707"/>
<dbReference type="HOGENOM" id="CLU_102724_3_1_1"/>
<dbReference type="GO" id="GO:0005694">
    <property type="term" value="C:chromosome"/>
    <property type="evidence" value="ECO:0007669"/>
    <property type="project" value="UniProtKB-ARBA"/>
</dbReference>
<dbReference type="Ensembl" id="ENSCINT00000036156.1">
    <property type="protein sequence ID" value="ENSCINP00000035707.1"/>
    <property type="gene ID" value="ENSCING00000021006.1"/>
</dbReference>
<dbReference type="GO" id="GO:0070876">
    <property type="term" value="C:SOSS complex"/>
    <property type="evidence" value="ECO:0000318"/>
    <property type="project" value="GO_Central"/>
</dbReference>
<dbReference type="FunCoup" id="H2Y1C3">
    <property type="interactions" value="32"/>
</dbReference>
<feature type="compositionally biased region" description="Pro residues" evidence="2">
    <location>
        <begin position="115"/>
        <end position="124"/>
    </location>
</feature>
<name>H2Y1C3_CIOIN</name>
<dbReference type="AlphaFoldDB" id="H2Y1C3"/>
<dbReference type="FunFam" id="2.40.50.140:FF:000072">
    <property type="entry name" value="SOSS complex subunit B2"/>
    <property type="match status" value="1"/>
</dbReference>
<dbReference type="InterPro" id="IPR051231">
    <property type="entry name" value="SOSS-B"/>
</dbReference>
<reference evidence="4" key="1">
    <citation type="journal article" date="2002" name="Science">
        <title>The draft genome of Ciona intestinalis: insights into chordate and vertebrate origins.</title>
        <authorList>
            <person name="Dehal P."/>
            <person name="Satou Y."/>
            <person name="Campbell R.K."/>
            <person name="Chapman J."/>
            <person name="Degnan B."/>
            <person name="De Tomaso A."/>
            <person name="Davidson B."/>
            <person name="Di Gregorio A."/>
            <person name="Gelpke M."/>
            <person name="Goodstein D.M."/>
            <person name="Harafuji N."/>
            <person name="Hastings K.E."/>
            <person name="Ho I."/>
            <person name="Hotta K."/>
            <person name="Huang W."/>
            <person name="Kawashima T."/>
            <person name="Lemaire P."/>
            <person name="Martinez D."/>
            <person name="Meinertzhagen I.A."/>
            <person name="Necula S."/>
            <person name="Nonaka M."/>
            <person name="Putnam N."/>
            <person name="Rash S."/>
            <person name="Saiga H."/>
            <person name="Satake M."/>
            <person name="Terry A."/>
            <person name="Yamada L."/>
            <person name="Wang H.G."/>
            <person name="Awazu S."/>
            <person name="Azumi K."/>
            <person name="Boore J."/>
            <person name="Branno M."/>
            <person name="Chin-Bow S."/>
            <person name="DeSantis R."/>
            <person name="Doyle S."/>
            <person name="Francino P."/>
            <person name="Keys D.N."/>
            <person name="Haga S."/>
            <person name="Hayashi H."/>
            <person name="Hino K."/>
            <person name="Imai K.S."/>
            <person name="Inaba K."/>
            <person name="Kano S."/>
            <person name="Kobayashi K."/>
            <person name="Kobayashi M."/>
            <person name="Lee B.I."/>
            <person name="Makabe K.W."/>
            <person name="Manohar C."/>
            <person name="Matassi G."/>
            <person name="Medina M."/>
            <person name="Mochizuki Y."/>
            <person name="Mount S."/>
            <person name="Morishita T."/>
            <person name="Miura S."/>
            <person name="Nakayama A."/>
            <person name="Nishizaka S."/>
            <person name="Nomoto H."/>
            <person name="Ohta F."/>
            <person name="Oishi K."/>
            <person name="Rigoutsos I."/>
            <person name="Sano M."/>
            <person name="Sasaki A."/>
            <person name="Sasakura Y."/>
            <person name="Shoguchi E."/>
            <person name="Shin-i T."/>
            <person name="Spagnuolo A."/>
            <person name="Stainier D."/>
            <person name="Suzuki M.M."/>
            <person name="Tassy O."/>
            <person name="Takatori N."/>
            <person name="Tokuoka M."/>
            <person name="Yagi K."/>
            <person name="Yoshizaki F."/>
            <person name="Wada S."/>
            <person name="Zhang C."/>
            <person name="Hyatt P.D."/>
            <person name="Larimer F."/>
            <person name="Detter C."/>
            <person name="Doggett N."/>
            <person name="Glavina T."/>
            <person name="Hawkins T."/>
            <person name="Richardson P."/>
            <person name="Lucas S."/>
            <person name="Kohara Y."/>
            <person name="Levine M."/>
            <person name="Satoh N."/>
            <person name="Rokhsar D.S."/>
        </authorList>
    </citation>
    <scope>NUCLEOTIDE SEQUENCE [LARGE SCALE GENOMIC DNA]</scope>
</reference>
<dbReference type="PANTHER" id="PTHR13356">
    <property type="entry name" value="OB FOLD NUCLEIC ACID BINDING PROTEIN-RELATED"/>
    <property type="match status" value="1"/>
</dbReference>
<dbReference type="InParanoid" id="H2Y1C3"/>